<feature type="region of interest" description="Disordered" evidence="1">
    <location>
        <begin position="368"/>
        <end position="426"/>
    </location>
</feature>
<accession>D2VTX3</accession>
<reference evidence="3 4" key="1">
    <citation type="journal article" date="2010" name="Cell">
        <title>The genome of Naegleria gruberi illuminates early eukaryotic versatility.</title>
        <authorList>
            <person name="Fritz-Laylin L.K."/>
            <person name="Prochnik S.E."/>
            <person name="Ginger M.L."/>
            <person name="Dacks J.B."/>
            <person name="Carpenter M.L."/>
            <person name="Field M.C."/>
            <person name="Kuo A."/>
            <person name="Paredez A."/>
            <person name="Chapman J."/>
            <person name="Pham J."/>
            <person name="Shu S."/>
            <person name="Neupane R."/>
            <person name="Cipriano M."/>
            <person name="Mancuso J."/>
            <person name="Tu H."/>
            <person name="Salamov A."/>
            <person name="Lindquist E."/>
            <person name="Shapiro H."/>
            <person name="Lucas S."/>
            <person name="Grigoriev I.V."/>
            <person name="Cande W.Z."/>
            <person name="Fulton C."/>
            <person name="Rokhsar D.S."/>
            <person name="Dawson S.C."/>
        </authorList>
    </citation>
    <scope>NUCLEOTIDE SEQUENCE [LARGE SCALE GENOMIC DNA]</scope>
    <source>
        <strain evidence="3 4">NEG-M</strain>
    </source>
</reference>
<feature type="transmembrane region" description="Helical" evidence="2">
    <location>
        <begin position="166"/>
        <end position="188"/>
    </location>
</feature>
<feature type="transmembrane region" description="Helical" evidence="2">
    <location>
        <begin position="278"/>
        <end position="301"/>
    </location>
</feature>
<sequence>MTISDKDNTLHLFETLFQNRNENPILCWCKNELYGGFAYKCADAYYNFLVRFKYIGTPWWFMFFFTCYLITMTIYNTIPLVHAKNASIKKKIEQRKSREANTIRMYLTIYLEELFLTDLRPSILLLIYMESSFFFIENMICFLWNYSFMHGSLKNIQLWGCFRALAIYALGYGFSTLMVQWSHIVDLIKSNQSKKKLSKYNLILLISIYIFNAFLIIIAIVLCSILKTSVYLFALAAVAMILVPTILIVSFTTYGIVIYRRLKSYKNVNISQMRFFKFILVFNTALFFGFVLAIIFVPTFISTWDIFGMFVGVFKNFAIDSAGLLATYIITYILINENEFTKCYGIKASRILICSNLPESNPSVVSSALPSPSSARDRALSSTSTANNPSLVKPVSTNQLDNDDELKRSNTVSSLQTTTTATSSSPMVTTPTVYILDDSKNNI</sequence>
<feature type="transmembrane region" description="Helical" evidence="2">
    <location>
        <begin position="59"/>
        <end position="81"/>
    </location>
</feature>
<organism evidence="4">
    <name type="scientific">Naegleria gruberi</name>
    <name type="common">Amoeba</name>
    <dbReference type="NCBI Taxonomy" id="5762"/>
    <lineage>
        <taxon>Eukaryota</taxon>
        <taxon>Discoba</taxon>
        <taxon>Heterolobosea</taxon>
        <taxon>Tetramitia</taxon>
        <taxon>Eutetramitia</taxon>
        <taxon>Vahlkampfiidae</taxon>
        <taxon>Naegleria</taxon>
    </lineage>
</organism>
<proteinExistence type="predicted"/>
<dbReference type="KEGG" id="ngr:NAEGRDRAFT_72461"/>
<gene>
    <name evidence="3" type="ORF">NAEGRDRAFT_72461</name>
</gene>
<feature type="transmembrane region" description="Helical" evidence="2">
    <location>
        <begin position="123"/>
        <end position="146"/>
    </location>
</feature>
<feature type="transmembrane region" description="Helical" evidence="2">
    <location>
        <begin position="200"/>
        <end position="225"/>
    </location>
</feature>
<dbReference type="RefSeq" id="XP_002672476.1">
    <property type="nucleotide sequence ID" value="XM_002672430.1"/>
</dbReference>
<dbReference type="Proteomes" id="UP000006671">
    <property type="component" value="Unassembled WGS sequence"/>
</dbReference>
<name>D2VTX3_NAEGR</name>
<dbReference type="GeneID" id="8854272"/>
<dbReference type="InParanoid" id="D2VTX3"/>
<dbReference type="VEuPathDB" id="AmoebaDB:NAEGRDRAFT_72461"/>
<protein>
    <submittedName>
        <fullName evidence="3">Predicted protein</fullName>
    </submittedName>
</protein>
<evidence type="ECO:0000313" key="3">
    <source>
        <dbReference type="EMBL" id="EFC39732.1"/>
    </source>
</evidence>
<feature type="transmembrane region" description="Helical" evidence="2">
    <location>
        <begin position="231"/>
        <end position="257"/>
    </location>
</feature>
<evidence type="ECO:0000256" key="2">
    <source>
        <dbReference type="SAM" id="Phobius"/>
    </source>
</evidence>
<keyword evidence="4" id="KW-1185">Reference proteome</keyword>
<feature type="transmembrane region" description="Helical" evidence="2">
    <location>
        <begin position="313"/>
        <end position="335"/>
    </location>
</feature>
<dbReference type="EMBL" id="GG738897">
    <property type="protein sequence ID" value="EFC39732.1"/>
    <property type="molecule type" value="Genomic_DNA"/>
</dbReference>
<evidence type="ECO:0000313" key="4">
    <source>
        <dbReference type="Proteomes" id="UP000006671"/>
    </source>
</evidence>
<feature type="compositionally biased region" description="Polar residues" evidence="1">
    <location>
        <begin position="380"/>
        <end position="400"/>
    </location>
</feature>
<keyword evidence="2" id="KW-0472">Membrane</keyword>
<dbReference type="OrthoDB" id="10369800at2759"/>
<keyword evidence="2" id="KW-0812">Transmembrane</keyword>
<evidence type="ECO:0000256" key="1">
    <source>
        <dbReference type="SAM" id="MobiDB-lite"/>
    </source>
</evidence>
<dbReference type="AlphaFoldDB" id="D2VTX3"/>
<feature type="compositionally biased region" description="Low complexity" evidence="1">
    <location>
        <begin position="409"/>
        <end position="426"/>
    </location>
</feature>
<keyword evidence="2" id="KW-1133">Transmembrane helix</keyword>